<dbReference type="InterPro" id="IPR036890">
    <property type="entry name" value="HATPase_C_sf"/>
</dbReference>
<reference evidence="3 4" key="1">
    <citation type="submission" date="2020-08" db="EMBL/GenBank/DDBJ databases">
        <title>Genome public.</title>
        <authorList>
            <person name="Liu C."/>
            <person name="Sun Q."/>
        </authorList>
    </citation>
    <scope>NUCLEOTIDE SEQUENCE [LARGE SCALE GENOMIC DNA]</scope>
    <source>
        <strain evidence="3 4">NSJ-66</strain>
    </source>
</reference>
<feature type="transmembrane region" description="Helical" evidence="1">
    <location>
        <begin position="160"/>
        <end position="179"/>
    </location>
</feature>
<dbReference type="Gene3D" id="1.10.287.130">
    <property type="match status" value="1"/>
</dbReference>
<dbReference type="Proteomes" id="UP000634672">
    <property type="component" value="Unassembled WGS sequence"/>
</dbReference>
<name>A0ABR7H6M5_9FIRM</name>
<feature type="transmembrane region" description="Helical" evidence="1">
    <location>
        <begin position="60"/>
        <end position="78"/>
    </location>
</feature>
<feature type="transmembrane region" description="Helical" evidence="1">
    <location>
        <begin position="85"/>
        <end position="107"/>
    </location>
</feature>
<evidence type="ECO:0000259" key="2">
    <source>
        <dbReference type="Pfam" id="PF14501"/>
    </source>
</evidence>
<dbReference type="InterPro" id="IPR032834">
    <property type="entry name" value="NatK-like_C"/>
</dbReference>
<accession>A0ABR7H6M5</accession>
<dbReference type="EMBL" id="JACOPB010000005">
    <property type="protein sequence ID" value="MBC5708859.1"/>
    <property type="molecule type" value="Genomic_DNA"/>
</dbReference>
<dbReference type="Pfam" id="PF14501">
    <property type="entry name" value="HATPase_c_5"/>
    <property type="match status" value="1"/>
</dbReference>
<keyword evidence="1" id="KW-0812">Transmembrane</keyword>
<dbReference type="SUPFAM" id="SSF55874">
    <property type="entry name" value="ATPase domain of HSP90 chaperone/DNA topoisomerase II/histidine kinase"/>
    <property type="match status" value="1"/>
</dbReference>
<evidence type="ECO:0000313" key="3">
    <source>
        <dbReference type="EMBL" id="MBC5708859.1"/>
    </source>
</evidence>
<dbReference type="PANTHER" id="PTHR40448">
    <property type="entry name" value="TWO-COMPONENT SENSOR HISTIDINE KINASE"/>
    <property type="match status" value="1"/>
</dbReference>
<keyword evidence="1" id="KW-0472">Membrane</keyword>
<keyword evidence="4" id="KW-1185">Reference proteome</keyword>
<dbReference type="PANTHER" id="PTHR40448:SF1">
    <property type="entry name" value="TWO-COMPONENT SENSOR HISTIDINE KINASE"/>
    <property type="match status" value="1"/>
</dbReference>
<feature type="transmembrane region" description="Helical" evidence="1">
    <location>
        <begin position="33"/>
        <end position="54"/>
    </location>
</feature>
<gene>
    <name evidence="3" type="ORF">H8S75_12945</name>
</gene>
<protein>
    <submittedName>
        <fullName evidence="3">GHKL domain-containing protein</fullName>
    </submittedName>
</protein>
<feature type="transmembrane region" description="Helical" evidence="1">
    <location>
        <begin position="127"/>
        <end position="148"/>
    </location>
</feature>
<feature type="transmembrane region" description="Helical" evidence="1">
    <location>
        <begin position="191"/>
        <end position="212"/>
    </location>
</feature>
<evidence type="ECO:0000256" key="1">
    <source>
        <dbReference type="SAM" id="Phobius"/>
    </source>
</evidence>
<evidence type="ECO:0000313" key="4">
    <source>
        <dbReference type="Proteomes" id="UP000634672"/>
    </source>
</evidence>
<dbReference type="Gene3D" id="3.30.565.10">
    <property type="entry name" value="Histidine kinase-like ATPase, C-terminal domain"/>
    <property type="match status" value="1"/>
</dbReference>
<organism evidence="3 4">
    <name type="scientific">Hungatella hominis</name>
    <dbReference type="NCBI Taxonomy" id="2763050"/>
    <lineage>
        <taxon>Bacteria</taxon>
        <taxon>Bacillati</taxon>
        <taxon>Bacillota</taxon>
        <taxon>Clostridia</taxon>
        <taxon>Lachnospirales</taxon>
        <taxon>Lachnospiraceae</taxon>
        <taxon>Hungatella</taxon>
    </lineage>
</organism>
<proteinExistence type="predicted"/>
<dbReference type="RefSeq" id="WP_187021991.1">
    <property type="nucleotide sequence ID" value="NZ_JACOPB010000005.1"/>
</dbReference>
<keyword evidence="1" id="KW-1133">Transmembrane helix</keyword>
<comment type="caution">
    <text evidence="3">The sequence shown here is derived from an EMBL/GenBank/DDBJ whole genome shotgun (WGS) entry which is preliminary data.</text>
</comment>
<feature type="domain" description="Sensor histidine kinase NatK-like C-terminal" evidence="2">
    <location>
        <begin position="333"/>
        <end position="432"/>
    </location>
</feature>
<sequence>MYKITEYLINGLSSMIAVEYISHGFEKKHRGSFGILLAMAGCLLYFLTVTALNWMSQYEGVLGLCYGVVLYLYGRLALSGKRTEMAVLCLIWVLIAAVSASVIFGILGIMTDKGIETLLMSEGEERIYSAFAAGVLKFSLGRMALALYRKKRGASARMEDGLMGVICLLIFLLVIGMFYMQAEMLSRKESYYLSLCLSGGMVMLGLLACSLCRRLEMYRREKLETEYEKAKQDIQKKQIHELYRIGREANHMRHDMKVKLHVVYRLLKAGKYEEAEECIGKLGDEWGDYQELPQDTGNEGLNAALLKAIQECRERGVRFHYVILGKIEKIDSMDMGNLVYNLLINGIEASEMGEGVREVEIIVKREQEGIAIEVGNNIRESVISSNPYLKSHKKESMRHGFGMGSIREIVEKYHGEYSYWEEDNWFMQKIFLYS</sequence>